<evidence type="ECO:0000256" key="5">
    <source>
        <dbReference type="ARBA" id="ARBA00012807"/>
    </source>
</evidence>
<evidence type="ECO:0000256" key="2">
    <source>
        <dbReference type="ARBA" id="ARBA00004496"/>
    </source>
</evidence>
<dbReference type="GO" id="GO:0032259">
    <property type="term" value="P:methylation"/>
    <property type="evidence" value="ECO:0007669"/>
    <property type="project" value="UniProtKB-KW"/>
</dbReference>
<evidence type="ECO:0000256" key="13">
    <source>
        <dbReference type="ARBA" id="ARBA00033392"/>
    </source>
</evidence>
<evidence type="ECO:0000256" key="11">
    <source>
        <dbReference type="ARBA" id="ARBA00022694"/>
    </source>
</evidence>
<evidence type="ECO:0000256" key="9">
    <source>
        <dbReference type="ARBA" id="ARBA00022679"/>
    </source>
</evidence>
<evidence type="ECO:0000256" key="1">
    <source>
        <dbReference type="ARBA" id="ARBA00002634"/>
    </source>
</evidence>
<evidence type="ECO:0000256" key="4">
    <source>
        <dbReference type="ARBA" id="ARBA00011738"/>
    </source>
</evidence>
<dbReference type="InterPro" id="IPR023148">
    <property type="entry name" value="tRNA_m1G_MeTrfase_C_sf"/>
</dbReference>
<dbReference type="Proteomes" id="UP000721415">
    <property type="component" value="Unassembled WGS sequence"/>
</dbReference>
<evidence type="ECO:0000256" key="3">
    <source>
        <dbReference type="ARBA" id="ARBA00007630"/>
    </source>
</evidence>
<dbReference type="InterPro" id="IPR002649">
    <property type="entry name" value="tRNA_m1G_MeTrfase_TrmD"/>
</dbReference>
<dbReference type="InterPro" id="IPR016009">
    <property type="entry name" value="tRNA_MeTrfase_TRMD/TRM10"/>
</dbReference>
<evidence type="ECO:0000313" key="18">
    <source>
        <dbReference type="EMBL" id="MBG9985851.1"/>
    </source>
</evidence>
<keyword evidence="11 15" id="KW-0819">tRNA processing</keyword>
<comment type="subunit">
    <text evidence="4 15 16">Homodimer.</text>
</comment>
<keyword evidence="8 15" id="KW-0489">Methyltransferase</keyword>
<dbReference type="GO" id="GO:0052906">
    <property type="term" value="F:tRNA (guanine(37)-N1)-methyltransferase activity"/>
    <property type="evidence" value="ECO:0007669"/>
    <property type="project" value="UniProtKB-EC"/>
</dbReference>
<comment type="similarity">
    <text evidence="3 15 16">Belongs to the RNA methyltransferase TrmD family.</text>
</comment>
<feature type="domain" description="tRNA methyltransferase TRMD/TRM10-type" evidence="17">
    <location>
        <begin position="1"/>
        <end position="220"/>
    </location>
</feature>
<dbReference type="NCBIfam" id="TIGR00088">
    <property type="entry name" value="trmD"/>
    <property type="match status" value="1"/>
</dbReference>
<keyword evidence="9 15" id="KW-0808">Transferase</keyword>
<dbReference type="HAMAP" id="MF_00605">
    <property type="entry name" value="TrmD"/>
    <property type="match status" value="1"/>
</dbReference>
<evidence type="ECO:0000256" key="8">
    <source>
        <dbReference type="ARBA" id="ARBA00022603"/>
    </source>
</evidence>
<dbReference type="Pfam" id="PF01746">
    <property type="entry name" value="tRNA_m1G_MT"/>
    <property type="match status" value="1"/>
</dbReference>
<evidence type="ECO:0000256" key="15">
    <source>
        <dbReference type="HAMAP-Rule" id="MF_00605"/>
    </source>
</evidence>
<comment type="caution">
    <text evidence="18">The sequence shown here is derived from an EMBL/GenBank/DDBJ whole genome shotgun (WGS) entry which is preliminary data.</text>
</comment>
<comment type="catalytic activity">
    <reaction evidence="14 15 16">
        <text>guanosine(37) in tRNA + S-adenosyl-L-methionine = N(1)-methylguanosine(37) in tRNA + S-adenosyl-L-homocysteine + H(+)</text>
        <dbReference type="Rhea" id="RHEA:36899"/>
        <dbReference type="Rhea" id="RHEA-COMP:10145"/>
        <dbReference type="Rhea" id="RHEA-COMP:10147"/>
        <dbReference type="ChEBI" id="CHEBI:15378"/>
        <dbReference type="ChEBI" id="CHEBI:57856"/>
        <dbReference type="ChEBI" id="CHEBI:59789"/>
        <dbReference type="ChEBI" id="CHEBI:73542"/>
        <dbReference type="ChEBI" id="CHEBI:74269"/>
        <dbReference type="EC" id="2.1.1.228"/>
    </reaction>
</comment>
<name>A0ABS0LNX3_9LACT</name>
<evidence type="ECO:0000259" key="17">
    <source>
        <dbReference type="Pfam" id="PF01746"/>
    </source>
</evidence>
<proteinExistence type="inferred from homology"/>
<dbReference type="InterPro" id="IPR029026">
    <property type="entry name" value="tRNA_m1G_MTases_N"/>
</dbReference>
<feature type="binding site" evidence="15">
    <location>
        <position position="110"/>
    </location>
    <ligand>
        <name>S-adenosyl-L-methionine</name>
        <dbReference type="ChEBI" id="CHEBI:59789"/>
    </ligand>
</feature>
<evidence type="ECO:0000256" key="6">
    <source>
        <dbReference type="ARBA" id="ARBA00014679"/>
    </source>
</evidence>
<dbReference type="SUPFAM" id="SSF75217">
    <property type="entry name" value="alpha/beta knot"/>
    <property type="match status" value="1"/>
</dbReference>
<evidence type="ECO:0000256" key="10">
    <source>
        <dbReference type="ARBA" id="ARBA00022691"/>
    </source>
</evidence>
<gene>
    <name evidence="15 18" type="primary">trmD</name>
    <name evidence="18" type="ORF">HZY91_02965</name>
</gene>
<dbReference type="InterPro" id="IPR029028">
    <property type="entry name" value="Alpha/beta_knot_MTases"/>
</dbReference>
<dbReference type="Gene3D" id="1.10.1270.20">
    <property type="entry name" value="tRNA(m1g37)methyltransferase, domain 2"/>
    <property type="match status" value="1"/>
</dbReference>
<keyword evidence="19" id="KW-1185">Reference proteome</keyword>
<sequence>MKVDVLTLFPEMFAPMNHSLMRQAQEKGLLDFQTHDFRQFSVNKHGHVDDYPYGGGAGMLLRPEPIINCLESLKLSDHARIILLDPIGTPFTQEKAESWATEDHLVFICGHYEGFDERIRSFVTEQVSLGDFILTNGELPTMVMVDATVRLIPDVVGNSASIVHESFQDKLLEYPQYTRPSEFRGMSVPEVLLSGHHANIERWQHRESLRRTYKYRPDLIDFEKLNDQEKEWLKEFQLDQE</sequence>
<dbReference type="CDD" id="cd18080">
    <property type="entry name" value="TrmD-like"/>
    <property type="match status" value="1"/>
</dbReference>
<comment type="subcellular location">
    <subcellularLocation>
        <location evidence="2 15 16">Cytoplasm</location>
    </subcellularLocation>
</comment>
<evidence type="ECO:0000256" key="7">
    <source>
        <dbReference type="ARBA" id="ARBA00022490"/>
    </source>
</evidence>
<dbReference type="Gene3D" id="3.40.1280.10">
    <property type="match status" value="1"/>
</dbReference>
<feature type="binding site" evidence="15">
    <location>
        <begin position="129"/>
        <end position="134"/>
    </location>
    <ligand>
        <name>S-adenosyl-L-methionine</name>
        <dbReference type="ChEBI" id="CHEBI:59789"/>
    </ligand>
</feature>
<evidence type="ECO:0000313" key="19">
    <source>
        <dbReference type="Proteomes" id="UP000721415"/>
    </source>
</evidence>
<comment type="function">
    <text evidence="1 15 16">Specifically methylates guanosine-37 in various tRNAs.</text>
</comment>
<keyword evidence="10 15" id="KW-0949">S-adenosyl-L-methionine</keyword>
<evidence type="ECO:0000256" key="12">
    <source>
        <dbReference type="ARBA" id="ARBA00029736"/>
    </source>
</evidence>
<dbReference type="NCBIfam" id="NF000648">
    <property type="entry name" value="PRK00026.1"/>
    <property type="match status" value="1"/>
</dbReference>
<keyword evidence="7 15" id="KW-0963">Cytoplasm</keyword>
<dbReference type="PANTHER" id="PTHR46417">
    <property type="entry name" value="TRNA (GUANINE-N(1)-)-METHYLTRANSFERASE"/>
    <property type="match status" value="1"/>
</dbReference>
<evidence type="ECO:0000256" key="16">
    <source>
        <dbReference type="RuleBase" id="RU003464"/>
    </source>
</evidence>
<protein>
    <recommendedName>
        <fullName evidence="6 15">tRNA (guanine-N(1)-)-methyltransferase</fullName>
        <ecNumber evidence="5 15">2.1.1.228</ecNumber>
    </recommendedName>
    <alternativeName>
        <fullName evidence="12 15">M1G-methyltransferase</fullName>
    </alternativeName>
    <alternativeName>
        <fullName evidence="13 15">tRNA [GM37] methyltransferase</fullName>
    </alternativeName>
</protein>
<accession>A0ABS0LNX3</accession>
<organism evidence="18 19">
    <name type="scientific">Facklamia lactis</name>
    <dbReference type="NCBI Taxonomy" id="2749967"/>
    <lineage>
        <taxon>Bacteria</taxon>
        <taxon>Bacillati</taxon>
        <taxon>Bacillota</taxon>
        <taxon>Bacilli</taxon>
        <taxon>Lactobacillales</taxon>
        <taxon>Aerococcaceae</taxon>
        <taxon>Facklamia</taxon>
    </lineage>
</organism>
<dbReference type="PANTHER" id="PTHR46417:SF1">
    <property type="entry name" value="TRNA (GUANINE-N(1)-)-METHYLTRANSFERASE"/>
    <property type="match status" value="1"/>
</dbReference>
<dbReference type="PIRSF" id="PIRSF000386">
    <property type="entry name" value="tRNA_mtase"/>
    <property type="match status" value="1"/>
</dbReference>
<evidence type="ECO:0000256" key="14">
    <source>
        <dbReference type="ARBA" id="ARBA00047783"/>
    </source>
</evidence>
<dbReference type="EC" id="2.1.1.228" evidence="5 15"/>
<dbReference type="RefSeq" id="WP_197114600.1">
    <property type="nucleotide sequence ID" value="NZ_JACBXQ010000002.1"/>
</dbReference>
<dbReference type="EMBL" id="JACBXQ010000002">
    <property type="protein sequence ID" value="MBG9985851.1"/>
    <property type="molecule type" value="Genomic_DNA"/>
</dbReference>
<reference evidence="18 19" key="1">
    <citation type="submission" date="2020-07" db="EMBL/GenBank/DDBJ databases">
        <title>Facklamia lactis sp. nov., isolated from raw milk.</title>
        <authorList>
            <person name="Doll E.V."/>
            <person name="Huptas C."/>
            <person name="Staib L."/>
            <person name="Wenning M."/>
            <person name="Scherer S."/>
        </authorList>
    </citation>
    <scope>NUCLEOTIDE SEQUENCE [LARGE SCALE GENOMIC DNA]</scope>
    <source>
        <strain evidence="18 19">DSM 111018</strain>
    </source>
</reference>